<dbReference type="RefSeq" id="WP_089809819.1">
    <property type="nucleotide sequence ID" value="NZ_FOYT01000003.1"/>
</dbReference>
<reference evidence="2" key="1">
    <citation type="submission" date="2016-10" db="EMBL/GenBank/DDBJ databases">
        <authorList>
            <person name="Varghese N."/>
            <person name="Submissions S."/>
        </authorList>
    </citation>
    <scope>NUCLEOTIDE SEQUENCE [LARGE SCALE GENOMIC DNA]</scope>
    <source>
        <strain evidence="2">CGMCC 1.7736</strain>
    </source>
</reference>
<dbReference type="SUPFAM" id="SSF53474">
    <property type="entry name" value="alpha/beta-Hydrolases"/>
    <property type="match status" value="1"/>
</dbReference>
<gene>
    <name evidence="1" type="ORF">SAMN04487947_3406</name>
</gene>
<accession>A0A1I6IKG6</accession>
<keyword evidence="2" id="KW-1185">Reference proteome</keyword>
<name>A0A1I6IKG6_9EURY</name>
<dbReference type="Gene3D" id="3.40.50.1820">
    <property type="entry name" value="alpha/beta hydrolase"/>
    <property type="match status" value="1"/>
</dbReference>
<protein>
    <recommendedName>
        <fullName evidence="3">Alpha/beta hydrolase family protein</fullName>
    </recommendedName>
</protein>
<evidence type="ECO:0008006" key="3">
    <source>
        <dbReference type="Google" id="ProtNLM"/>
    </source>
</evidence>
<evidence type="ECO:0000313" key="2">
    <source>
        <dbReference type="Proteomes" id="UP000198531"/>
    </source>
</evidence>
<dbReference type="AlphaFoldDB" id="A0A1I6IKG6"/>
<dbReference type="Proteomes" id="UP000198531">
    <property type="component" value="Unassembled WGS sequence"/>
</dbReference>
<dbReference type="EMBL" id="FOYT01000003">
    <property type="protein sequence ID" value="SFR67277.1"/>
    <property type="molecule type" value="Genomic_DNA"/>
</dbReference>
<sequence length="310" mass="33319">MNVHELVDVGTVGLSALLVRDAKFFARSLAAPSLLDAAAGADADVAAAALSKAGRRTVTVDTPCGAFEAAYVPWRWRGPEYPTLLYHHGSGERPFDFGRFGTNSFRRLFVTADSEIPANVVAVRAPFHGGTNAAYARAMGDLENFVGMLAASVGLMEALTVRARERTDASVHLAGISLGGWATNLHRACFDTADGYVPMFAGAALGEMFVSSAYRKLTGAPARRNPDRLREVLDFEEAFAAVDADDCRPLLGRYDRIIEYEAQRPGYGEMAPVVLNRGHVTGSLATARLREHVLDGLSNGRGRETADGRM</sequence>
<dbReference type="OrthoDB" id="296640at2157"/>
<dbReference type="InterPro" id="IPR029058">
    <property type="entry name" value="AB_hydrolase_fold"/>
</dbReference>
<proteinExistence type="predicted"/>
<organism evidence="1 2">
    <name type="scientific">Halogeometricum rufum</name>
    <dbReference type="NCBI Taxonomy" id="553469"/>
    <lineage>
        <taxon>Archaea</taxon>
        <taxon>Methanobacteriati</taxon>
        <taxon>Methanobacteriota</taxon>
        <taxon>Stenosarchaea group</taxon>
        <taxon>Halobacteria</taxon>
        <taxon>Halobacteriales</taxon>
        <taxon>Haloferacaceae</taxon>
        <taxon>Halogeometricum</taxon>
    </lineage>
</organism>
<evidence type="ECO:0000313" key="1">
    <source>
        <dbReference type="EMBL" id="SFR67277.1"/>
    </source>
</evidence>